<feature type="domain" description="Heterokaryon incompatibility" evidence="2">
    <location>
        <begin position="49"/>
        <end position="202"/>
    </location>
</feature>
<reference evidence="4 5" key="1">
    <citation type="submission" date="2016-10" db="EMBL/GenBank/DDBJ databases">
        <title>Genome sequencing of Aspergillus oryzae BCC7051.</title>
        <authorList>
            <person name="Thammarongtham C."/>
            <person name="Vorapreeda T."/>
            <person name="Nookaew I."/>
            <person name="Srisuk T."/>
            <person name="Land M."/>
            <person name="Jeennor S."/>
            <person name="Laoteng K."/>
        </authorList>
    </citation>
    <scope>NUCLEOTIDE SEQUENCE [LARGE SCALE GENOMIC DNA]</scope>
    <source>
        <strain evidence="4 5">BCC7051</strain>
    </source>
</reference>
<dbReference type="OrthoDB" id="4850726at2759"/>
<dbReference type="PANTHER" id="PTHR24148:SF73">
    <property type="entry name" value="HET DOMAIN PROTEIN (AFU_ORTHOLOGUE AFUA_8G01020)"/>
    <property type="match status" value="1"/>
</dbReference>
<dbReference type="Pfam" id="PF06985">
    <property type="entry name" value="HET"/>
    <property type="match status" value="1"/>
</dbReference>
<accession>A0A1S9D8B4</accession>
<dbReference type="VEuPathDB" id="FungiDB:AO090138000107"/>
<comment type="caution">
    <text evidence="4">The sequence shown here is derived from an EMBL/GenBank/DDBJ whole genome shotgun (WGS) entry which is preliminary data.</text>
</comment>
<protein>
    <submittedName>
        <fullName evidence="4">Heterokaryon incompatibility</fullName>
    </submittedName>
    <submittedName>
        <fullName evidence="3">Unnamed protein product</fullName>
    </submittedName>
</protein>
<name>A0A1S9D8B4_ASPOZ</name>
<dbReference type="InterPro" id="IPR052895">
    <property type="entry name" value="HetReg/Transcr_Mod"/>
</dbReference>
<proteinExistence type="predicted"/>
<gene>
    <name evidence="3" type="ORF">Aory04_000839000</name>
    <name evidence="4" type="ORF">OAory_01113710</name>
</gene>
<keyword evidence="1" id="KW-0175">Coiled coil</keyword>
<dbReference type="InterPro" id="IPR010730">
    <property type="entry name" value="HET"/>
</dbReference>
<dbReference type="AlphaFoldDB" id="A0A1S9D8B4"/>
<dbReference type="PANTHER" id="PTHR24148">
    <property type="entry name" value="ANKYRIN REPEAT DOMAIN-CONTAINING PROTEIN 39 HOMOLOG-RELATED"/>
    <property type="match status" value="1"/>
</dbReference>
<dbReference type="EMBL" id="MKZY01000010">
    <property type="protein sequence ID" value="OOO05034.1"/>
    <property type="molecule type" value="Genomic_DNA"/>
</dbReference>
<feature type="coiled-coil region" evidence="1">
    <location>
        <begin position="265"/>
        <end position="292"/>
    </location>
</feature>
<evidence type="ECO:0000256" key="1">
    <source>
        <dbReference type="SAM" id="Coils"/>
    </source>
</evidence>
<evidence type="ECO:0000259" key="2">
    <source>
        <dbReference type="Pfam" id="PF06985"/>
    </source>
</evidence>
<evidence type="ECO:0000313" key="3">
    <source>
        <dbReference type="EMBL" id="GMG32723.1"/>
    </source>
</evidence>
<dbReference type="Proteomes" id="UP000190312">
    <property type="component" value="Unassembled WGS sequence"/>
</dbReference>
<reference evidence="3" key="2">
    <citation type="submission" date="2023-04" db="EMBL/GenBank/DDBJ databases">
        <title>Aspergillus oryzae NBRC 4228.</title>
        <authorList>
            <person name="Ichikawa N."/>
            <person name="Sato H."/>
            <person name="Tonouchi N."/>
        </authorList>
    </citation>
    <scope>NUCLEOTIDE SEQUENCE</scope>
    <source>
        <strain evidence="3">NBRC 4228</strain>
    </source>
</reference>
<evidence type="ECO:0000313" key="5">
    <source>
        <dbReference type="Proteomes" id="UP000190312"/>
    </source>
</evidence>
<dbReference type="EMBL" id="BSYA01000105">
    <property type="protein sequence ID" value="GMG32723.1"/>
    <property type="molecule type" value="Genomic_DNA"/>
</dbReference>
<evidence type="ECO:0000313" key="4">
    <source>
        <dbReference type="EMBL" id="OOO05034.1"/>
    </source>
</evidence>
<organism evidence="4 5">
    <name type="scientific">Aspergillus oryzae</name>
    <name type="common">Yellow koji mold</name>
    <dbReference type="NCBI Taxonomy" id="5062"/>
    <lineage>
        <taxon>Eukaryota</taxon>
        <taxon>Fungi</taxon>
        <taxon>Dikarya</taxon>
        <taxon>Ascomycota</taxon>
        <taxon>Pezizomycotina</taxon>
        <taxon>Eurotiomycetes</taxon>
        <taxon>Eurotiomycetidae</taxon>
        <taxon>Eurotiales</taxon>
        <taxon>Aspergillaceae</taxon>
        <taxon>Aspergillus</taxon>
        <taxon>Aspergillus subgen. Circumdati</taxon>
    </lineage>
</organism>
<dbReference type="Pfam" id="PF26639">
    <property type="entry name" value="Het-6_barrel"/>
    <property type="match status" value="1"/>
</dbReference>
<dbReference type="Proteomes" id="UP001165205">
    <property type="component" value="Unassembled WGS sequence"/>
</dbReference>
<sequence length="619" mass="69345">MEHDMDEQIPSYVYSPIAPDDFRVLKILEVHPQIKFSLEAFSIYEAPGYEALSYAWGTSPEMEESLCNGARFRISRTLGQALRGIHAHSGGGWIWVDAICINQTDAEEKAHQVAGMGELYSCADQVLIWLGDAADQSDLACALLPELTEKIWSLKDSEGGWRPLSTDDIVAQGLPHPDDPLWCAALLLYSRAWFQRLWIVQEVVLARACVFLCGLQQIEWHVVVNFAIATSKSFFVSNIAGLHIKAMGEDRVSRSTNGIRLIRNSRRLKDSLEDDEKEITGLQATMDIMQSQGASVKVDYVYAVRDMLPDALRDQMVVDYSDEIKRNYGIIHARFFRQCLERLSDWPSLRFPPNAGQKNIPSWCPPWGSGWNYSYLPIIGCHAGRPAAISPWSSSGRLCLEPSDDSEGILCIAGISADTVQEIVPFSPVFHGSTNVLDVRRILRAIKACSAHISDGADRHERLLGVLIGQCGWLKSPQFSGRPDGDVLDSFVSFLEHLAANKEHEGDADPVPVNLDTAEYFLDQHRFWRAYLNLIMIRWPGRSFALTTNGRMAIVPCHTKPGDTVCVFLGGTLPQVLSRHEDGVHWKYVGPSVVDGIMEGEVFDTKEEWIHNKEIFFLK</sequence>